<keyword evidence="1" id="KW-0723">Serine/threonine-protein kinase</keyword>
<dbReference type="Gene3D" id="3.60.40.10">
    <property type="entry name" value="PPM-type phosphatase domain"/>
    <property type="match status" value="1"/>
</dbReference>
<dbReference type="InterPro" id="IPR011009">
    <property type="entry name" value="Kinase-like_dom_sf"/>
</dbReference>
<protein>
    <submittedName>
        <fullName evidence="9">Bifunctional protein-serine/threonine kinase/phosphatase</fullName>
    </submittedName>
</protein>
<keyword evidence="3" id="KW-0547">Nucleotide-binding</keyword>
<name>A0A975KA52_9SPHN</name>
<accession>A0A975KA52</accession>
<dbReference type="PROSITE" id="PS50011">
    <property type="entry name" value="PROTEIN_KINASE_DOM"/>
    <property type="match status" value="1"/>
</dbReference>
<dbReference type="Gene3D" id="1.10.510.10">
    <property type="entry name" value="Transferase(Phosphotransferase) domain 1"/>
    <property type="match status" value="1"/>
</dbReference>
<keyword evidence="5" id="KW-0067">ATP-binding</keyword>
<dbReference type="AlphaFoldDB" id="A0A975KA52"/>
<dbReference type="SMART" id="SM00331">
    <property type="entry name" value="PP2C_SIG"/>
    <property type="match status" value="1"/>
</dbReference>
<dbReference type="GO" id="GO:0004674">
    <property type="term" value="F:protein serine/threonine kinase activity"/>
    <property type="evidence" value="ECO:0007669"/>
    <property type="project" value="UniProtKB-KW"/>
</dbReference>
<keyword evidence="10" id="KW-1185">Reference proteome</keyword>
<evidence type="ECO:0000256" key="3">
    <source>
        <dbReference type="ARBA" id="ARBA00022741"/>
    </source>
</evidence>
<evidence type="ECO:0000256" key="6">
    <source>
        <dbReference type="SAM" id="Phobius"/>
    </source>
</evidence>
<evidence type="ECO:0000313" key="9">
    <source>
        <dbReference type="EMBL" id="QUT07626.1"/>
    </source>
</evidence>
<keyword evidence="2" id="KW-0808">Transferase</keyword>
<dbReference type="Pfam" id="PF00069">
    <property type="entry name" value="Pkinase"/>
    <property type="match status" value="1"/>
</dbReference>
<dbReference type="RefSeq" id="WP_066764426.1">
    <property type="nucleotide sequence ID" value="NZ_CP073910.1"/>
</dbReference>
<dbReference type="Pfam" id="PF13672">
    <property type="entry name" value="PP2C_2"/>
    <property type="match status" value="1"/>
</dbReference>
<evidence type="ECO:0000256" key="2">
    <source>
        <dbReference type="ARBA" id="ARBA00022679"/>
    </source>
</evidence>
<feature type="transmembrane region" description="Helical" evidence="6">
    <location>
        <begin position="548"/>
        <end position="566"/>
    </location>
</feature>
<keyword evidence="6" id="KW-0812">Transmembrane</keyword>
<feature type="domain" description="Protein kinase" evidence="7">
    <location>
        <begin position="273"/>
        <end position="538"/>
    </location>
</feature>
<dbReference type="InterPro" id="IPR001932">
    <property type="entry name" value="PPM-type_phosphatase-like_dom"/>
</dbReference>
<keyword evidence="4 9" id="KW-0418">Kinase</keyword>
<dbReference type="InterPro" id="IPR000719">
    <property type="entry name" value="Prot_kinase_dom"/>
</dbReference>
<dbReference type="PROSITE" id="PS00108">
    <property type="entry name" value="PROTEIN_KINASE_ST"/>
    <property type="match status" value="1"/>
</dbReference>
<evidence type="ECO:0000256" key="5">
    <source>
        <dbReference type="ARBA" id="ARBA00022840"/>
    </source>
</evidence>
<dbReference type="SMART" id="SM00220">
    <property type="entry name" value="S_TKc"/>
    <property type="match status" value="1"/>
</dbReference>
<dbReference type="InterPro" id="IPR008271">
    <property type="entry name" value="Ser/Thr_kinase_AS"/>
</dbReference>
<dbReference type="EMBL" id="CP073910">
    <property type="protein sequence ID" value="QUT07626.1"/>
    <property type="molecule type" value="Genomic_DNA"/>
</dbReference>
<dbReference type="SMART" id="SM00332">
    <property type="entry name" value="PP2Cc"/>
    <property type="match status" value="1"/>
</dbReference>
<reference evidence="9" key="1">
    <citation type="submission" date="2021-04" db="EMBL/GenBank/DDBJ databases">
        <title>Isolation of p-tert-butylphenol degrading bacteria Sphingobium phenoxybenzoativorans Tas13 from active sludge.</title>
        <authorList>
            <person name="Li Y."/>
        </authorList>
    </citation>
    <scope>NUCLEOTIDE SEQUENCE</scope>
    <source>
        <strain evidence="9">Tas13</strain>
    </source>
</reference>
<proteinExistence type="predicted"/>
<evidence type="ECO:0000256" key="4">
    <source>
        <dbReference type="ARBA" id="ARBA00022777"/>
    </source>
</evidence>
<feature type="domain" description="PPM-type phosphatase" evidence="8">
    <location>
        <begin position="9"/>
        <end position="240"/>
    </location>
</feature>
<dbReference type="PANTHER" id="PTHR24351">
    <property type="entry name" value="RIBOSOMAL PROTEIN S6 KINASE"/>
    <property type="match status" value="1"/>
</dbReference>
<keyword evidence="6" id="KW-1133">Transmembrane helix</keyword>
<evidence type="ECO:0000259" key="7">
    <source>
        <dbReference type="PROSITE" id="PS50011"/>
    </source>
</evidence>
<evidence type="ECO:0000256" key="1">
    <source>
        <dbReference type="ARBA" id="ARBA00022527"/>
    </source>
</evidence>
<dbReference type="SUPFAM" id="SSF56112">
    <property type="entry name" value="Protein kinase-like (PK-like)"/>
    <property type="match status" value="1"/>
</dbReference>
<dbReference type="SUPFAM" id="SSF81606">
    <property type="entry name" value="PP2C-like"/>
    <property type="match status" value="1"/>
</dbReference>
<gene>
    <name evidence="9" type="ORF">KFK14_09655</name>
</gene>
<dbReference type="KEGG" id="spph:KFK14_09655"/>
<evidence type="ECO:0000313" key="10">
    <source>
        <dbReference type="Proteomes" id="UP000681425"/>
    </source>
</evidence>
<keyword evidence="6" id="KW-0472">Membrane</keyword>
<dbReference type="InterPro" id="IPR036457">
    <property type="entry name" value="PPM-type-like_dom_sf"/>
</dbReference>
<dbReference type="Proteomes" id="UP000681425">
    <property type="component" value="Chromosome"/>
</dbReference>
<dbReference type="CDD" id="cd14014">
    <property type="entry name" value="STKc_PknB_like"/>
    <property type="match status" value="1"/>
</dbReference>
<evidence type="ECO:0000259" key="8">
    <source>
        <dbReference type="PROSITE" id="PS51746"/>
    </source>
</evidence>
<dbReference type="CDD" id="cd00143">
    <property type="entry name" value="PP2Cc"/>
    <property type="match status" value="1"/>
</dbReference>
<organism evidence="9 10">
    <name type="scientific">Sphingobium phenoxybenzoativorans</name>
    <dbReference type="NCBI Taxonomy" id="1592790"/>
    <lineage>
        <taxon>Bacteria</taxon>
        <taxon>Pseudomonadati</taxon>
        <taxon>Pseudomonadota</taxon>
        <taxon>Alphaproteobacteria</taxon>
        <taxon>Sphingomonadales</taxon>
        <taxon>Sphingomonadaceae</taxon>
        <taxon>Sphingobium</taxon>
    </lineage>
</organism>
<dbReference type="PROSITE" id="PS51746">
    <property type="entry name" value="PPM_2"/>
    <property type="match status" value="1"/>
</dbReference>
<sequence>MIPEGRLLVAGGHSSQTGARPENQDFVGIYTASELERMRRGMIAVVADGVGGGIGGDHRGGRIAAELAVREAIDGFYCQPDTIGVAAAVQRVMAPFNRWLCAMGRSDTMAHAATTFTACVLKGRKGHVLHVGDSRAWHFRDGRLTLLTEDHTRSHPDQRHILYRALGIEERLRLDHHEIALAEHDRILLTSDGVHGTLSARRIEKLLGARNSAEADAMAIVDAALAGGSQDNASAVVLDVVSLPGVGHDSVAGDIDKLPILPPPETGGSVDGFKLDRLLSDGRYTRLFRAVDSVSGQVVVVKFPKPALLSEGGAKLAFMREILVGSRISSPFVGGAIPVPQDRQSQLYGVQPYYEGQTLEQRLGSQVSLEEGLAIAVRLTRAVAALHKLDIIHRDIKPDNVILTQDGGLKLVDLGVARLPRIDEFAENEIPGTPSYLAPEMFTGNRGDQQTDMFALGVTLWRLFAGRYPYGEIEPFTRPRFRKPDMPSVHRTQLPAWLDAVLMRSVSIEPEERYGDAIELLRALEGGAAVARVKQNFVPLIERNPARFWQMVSLMLLAALIAALAMR</sequence>
<dbReference type="GO" id="GO:0005524">
    <property type="term" value="F:ATP binding"/>
    <property type="evidence" value="ECO:0007669"/>
    <property type="project" value="UniProtKB-KW"/>
</dbReference>